<proteinExistence type="predicted"/>
<dbReference type="Proteomes" id="UP000044616">
    <property type="component" value="Unassembled WGS sequence"/>
</dbReference>
<sequence length="42" mass="4814">MYKNESDCKNDLNHSKMGLNDVISLNQRVKPLSKFIGGKCTW</sequence>
<accession>A0A448CZ84</accession>
<dbReference type="AlphaFoldDB" id="A0A077UIQ7"/>
<name>A0A077UIQ7_9STAP</name>
<evidence type="ECO:0000313" key="1">
    <source>
        <dbReference type="EMBL" id="CDR28324.1"/>
    </source>
</evidence>
<organism evidence="1 2">
    <name type="scientific">Staphylococcus schweitzeri</name>
    <dbReference type="NCBI Taxonomy" id="1654388"/>
    <lineage>
        <taxon>Bacteria</taxon>
        <taxon>Bacillati</taxon>
        <taxon>Bacillota</taxon>
        <taxon>Bacilli</taxon>
        <taxon>Bacillales</taxon>
        <taxon>Staphylococcaceae</taxon>
        <taxon>Staphylococcus</taxon>
    </lineage>
</organism>
<accession>A0A077UIQ7</accession>
<gene>
    <name evidence="1" type="ORF">ERS140147_01456</name>
</gene>
<evidence type="ECO:0000313" key="2">
    <source>
        <dbReference type="Proteomes" id="UP000044616"/>
    </source>
</evidence>
<protein>
    <submittedName>
        <fullName evidence="1">Uncharacterized protein</fullName>
    </submittedName>
</protein>
<dbReference type="EMBL" id="CCEH01000011">
    <property type="protein sequence ID" value="CDR28324.1"/>
    <property type="molecule type" value="Genomic_DNA"/>
</dbReference>
<reference evidence="1 2" key="1">
    <citation type="submission" date="2014-05" db="EMBL/GenBank/DDBJ databases">
        <authorList>
            <person name="Aslett A.Martin."/>
            <person name="De Silva Nishadi"/>
        </authorList>
    </citation>
    <scope>NUCLEOTIDE SEQUENCE [LARGE SCALE GENOMIC DNA]</scope>
</reference>